<reference evidence="2 3" key="1">
    <citation type="submission" date="2023-03" db="EMBL/GenBank/DDBJ databases">
        <title>Draft genome sequence of Streptomyces sp. RB6PN23 isolated from peat swamp forest in Thailand.</title>
        <authorList>
            <person name="Klaysubun C."/>
            <person name="Duangmal K."/>
        </authorList>
    </citation>
    <scope>NUCLEOTIDE SEQUENCE [LARGE SCALE GENOMIC DNA]</scope>
    <source>
        <strain evidence="2 3">RB6PN23</strain>
    </source>
</reference>
<dbReference type="EMBL" id="JARJBC010000016">
    <property type="protein sequence ID" value="MDF3292216.1"/>
    <property type="molecule type" value="Genomic_DNA"/>
</dbReference>
<name>A0ABT5ZQX3_9ACTN</name>
<dbReference type="InterPro" id="IPR038721">
    <property type="entry name" value="IS701-like_DDE_dom"/>
</dbReference>
<dbReference type="Proteomes" id="UP001216579">
    <property type="component" value="Unassembled WGS sequence"/>
</dbReference>
<keyword evidence="3" id="KW-1185">Reference proteome</keyword>
<proteinExistence type="predicted"/>
<accession>A0ABT5ZQX3</accession>
<organism evidence="2 3">
    <name type="scientific">Streptomyces silvisoli</name>
    <dbReference type="NCBI Taxonomy" id="3034235"/>
    <lineage>
        <taxon>Bacteria</taxon>
        <taxon>Bacillati</taxon>
        <taxon>Actinomycetota</taxon>
        <taxon>Actinomycetes</taxon>
        <taxon>Kitasatosporales</taxon>
        <taxon>Streptomycetaceae</taxon>
        <taxon>Streptomyces</taxon>
    </lineage>
</organism>
<evidence type="ECO:0000259" key="1">
    <source>
        <dbReference type="Pfam" id="PF13546"/>
    </source>
</evidence>
<evidence type="ECO:0000313" key="3">
    <source>
        <dbReference type="Proteomes" id="UP001216579"/>
    </source>
</evidence>
<gene>
    <name evidence="2" type="ORF">P3G67_23870</name>
</gene>
<dbReference type="RefSeq" id="WP_276095300.1">
    <property type="nucleotide sequence ID" value="NZ_JARJBC010000016.1"/>
</dbReference>
<dbReference type="InterPro" id="IPR039365">
    <property type="entry name" value="IS701-like"/>
</dbReference>
<dbReference type="Pfam" id="PF13546">
    <property type="entry name" value="DDE_5"/>
    <property type="match status" value="1"/>
</dbReference>
<evidence type="ECO:0000313" key="2">
    <source>
        <dbReference type="EMBL" id="MDF3292216.1"/>
    </source>
</evidence>
<sequence>MSGIASFPSALRRQAPEPTYVRAYDAVLNELCAELFTSLPRSDQRRKGMDYVRGLLEAKGRKSIRNIAALSGGQATEQSLHHFVCSSTWDWAPVRRALAHYLVRDTPPHAWVVRPMVTPKAGEHSVGVDRRYSAALGQVLNAQQAVGVWAATEDFSAPVNWRLHLSKAWIDDSDRRNRASIPEDLDAETLGDCAVQAYLDMAHGWGLPVRPVVMDAREADAMSTIGKLRACGAPLLVRINPSQPLTPADPTMAARATEPMAAHQIMMSIKDMRRPVMWSDHGPGTGMRTSLVAAIRVRVPFRPTRITGPQRVARGGELVLLGEWDTGRSMPAELWLTDLTAVHPAALLRLSKLTRRVDRDFTQIADQVGIRDYAGRSFSGWHRHVTLASGAHTVAALSSVAEREMSYVS</sequence>
<comment type="caution">
    <text evidence="2">The sequence shown here is derived from an EMBL/GenBank/DDBJ whole genome shotgun (WGS) entry which is preliminary data.</text>
</comment>
<dbReference type="PANTHER" id="PTHR33627">
    <property type="entry name" value="TRANSPOSASE"/>
    <property type="match status" value="1"/>
</dbReference>
<feature type="domain" description="Transposase IS701-like DDE" evidence="1">
    <location>
        <begin position="34"/>
        <end position="265"/>
    </location>
</feature>
<dbReference type="PANTHER" id="PTHR33627:SF1">
    <property type="entry name" value="TRANSPOSASE"/>
    <property type="match status" value="1"/>
</dbReference>
<protein>
    <submittedName>
        <fullName evidence="2">Transposase</fullName>
    </submittedName>
</protein>